<dbReference type="InterPro" id="IPR008462">
    <property type="entry name" value="CsbD"/>
</dbReference>
<keyword evidence="5" id="KW-1185">Reference proteome</keyword>
<gene>
    <name evidence="4" type="ORF">C7K25_04380</name>
</gene>
<feature type="compositionally biased region" description="Basic and acidic residues" evidence="2">
    <location>
        <begin position="1"/>
        <end position="20"/>
    </location>
</feature>
<feature type="domain" description="CsbD-like" evidence="3">
    <location>
        <begin position="5"/>
        <end position="56"/>
    </location>
</feature>
<comment type="caution">
    <text evidence="4">The sequence shown here is derived from an EMBL/GenBank/DDBJ whole genome shotgun (WGS) entry which is preliminary data.</text>
</comment>
<protein>
    <submittedName>
        <fullName evidence="4">CsbD family protein</fullName>
    </submittedName>
</protein>
<dbReference type="EMBL" id="PXVD01000005">
    <property type="protein sequence ID" value="MDJ1370609.1"/>
    <property type="molecule type" value="Genomic_DNA"/>
</dbReference>
<dbReference type="Proteomes" id="UP001170379">
    <property type="component" value="Unassembled WGS sequence"/>
</dbReference>
<dbReference type="Pfam" id="PF05532">
    <property type="entry name" value="CsbD"/>
    <property type="match status" value="1"/>
</dbReference>
<name>A0ABT7C5Z8_9MICO</name>
<comment type="similarity">
    <text evidence="1">Belongs to the UPF0337 (CsbD) family.</text>
</comment>
<dbReference type="InterPro" id="IPR036629">
    <property type="entry name" value="YjbJ_sf"/>
</dbReference>
<sequence length="67" mass="7239">MSFEDRLENKGEDLGGRAKEAFGAASDNDELRREGKADQASAGLKDKVEDVKDGVTDAIDNLRGKNN</sequence>
<evidence type="ECO:0000256" key="1">
    <source>
        <dbReference type="ARBA" id="ARBA00009129"/>
    </source>
</evidence>
<evidence type="ECO:0000256" key="2">
    <source>
        <dbReference type="SAM" id="MobiDB-lite"/>
    </source>
</evidence>
<feature type="region of interest" description="Disordered" evidence="2">
    <location>
        <begin position="1"/>
        <end position="45"/>
    </location>
</feature>
<dbReference type="SUPFAM" id="SSF69047">
    <property type="entry name" value="Hypothetical protein YjbJ"/>
    <property type="match status" value="1"/>
</dbReference>
<proteinExistence type="inferred from homology"/>
<evidence type="ECO:0000259" key="3">
    <source>
        <dbReference type="Pfam" id="PF05532"/>
    </source>
</evidence>
<evidence type="ECO:0000313" key="4">
    <source>
        <dbReference type="EMBL" id="MDJ1370609.1"/>
    </source>
</evidence>
<dbReference type="Gene3D" id="1.10.1470.10">
    <property type="entry name" value="YjbJ"/>
    <property type="match status" value="1"/>
</dbReference>
<dbReference type="RefSeq" id="WP_026936130.1">
    <property type="nucleotide sequence ID" value="NZ_CP028426.1"/>
</dbReference>
<accession>A0ABT7C5Z8</accession>
<organism evidence="4 5">
    <name type="scientific">Gulosibacter molinativorax</name>
    <dbReference type="NCBI Taxonomy" id="256821"/>
    <lineage>
        <taxon>Bacteria</taxon>
        <taxon>Bacillati</taxon>
        <taxon>Actinomycetota</taxon>
        <taxon>Actinomycetes</taxon>
        <taxon>Micrococcales</taxon>
        <taxon>Microbacteriaceae</taxon>
        <taxon>Gulosibacter</taxon>
    </lineage>
</organism>
<reference evidence="4" key="1">
    <citation type="submission" date="2018-03" db="EMBL/GenBank/DDBJ databases">
        <authorList>
            <person name="Nunes O.C."/>
            <person name="Lopes A.R."/>
            <person name="Froufe H."/>
            <person name="Munoz-Merida A."/>
            <person name="Barroso C."/>
            <person name="Egas C."/>
        </authorList>
    </citation>
    <scope>NUCLEOTIDE SEQUENCE</scope>
    <source>
        <strain evidence="4">ON4</strain>
    </source>
</reference>
<reference evidence="4" key="2">
    <citation type="journal article" date="2022" name="Sci. Rep.">
        <title>In silico prediction of the enzymes involved in the degradation of the herbicide molinate by Gulosibacter molinativorax ON4T.</title>
        <authorList>
            <person name="Lopes A.R."/>
            <person name="Bunin E."/>
            <person name="Viana A.T."/>
            <person name="Froufe H."/>
            <person name="Munoz-Merida A."/>
            <person name="Pinho D."/>
            <person name="Figueiredo J."/>
            <person name="Barroso C."/>
            <person name="Vaz-Moreira I."/>
            <person name="Bellanger X."/>
            <person name="Egas C."/>
            <person name="Nunes O.C."/>
        </authorList>
    </citation>
    <scope>NUCLEOTIDE SEQUENCE</scope>
    <source>
        <strain evidence="4">ON4</strain>
    </source>
</reference>
<evidence type="ECO:0000313" key="5">
    <source>
        <dbReference type="Proteomes" id="UP001170379"/>
    </source>
</evidence>